<sequence>MKNIAITGLARSGKDSVAARLVDQYGYRRVAFADRLKVAALQADPVIPLPQSGKLARLSQLIDRVGWELAKDRFPEVRRFLQNYGQTIREIQPTFWIDAAMADIRSAWADGQPVVVTDVRYVNEAQALSLQGFTVVRVTRPGQTPGRHVSEWEMFSYPAAETIANDGTLDDLAVCVDAVVRKV</sequence>
<keyword evidence="1" id="KW-0418">Kinase</keyword>
<dbReference type="InterPro" id="IPR048444">
    <property type="entry name" value="DNMK"/>
</dbReference>
<proteinExistence type="predicted"/>
<dbReference type="InterPro" id="IPR027417">
    <property type="entry name" value="P-loop_NTPase"/>
</dbReference>
<evidence type="ECO:0000313" key="1">
    <source>
        <dbReference type="EMBL" id="QDH92126.1"/>
    </source>
</evidence>
<dbReference type="KEGG" id="vg:77931327"/>
<dbReference type="GO" id="GO:0016301">
    <property type="term" value="F:kinase activity"/>
    <property type="evidence" value="ECO:0007669"/>
    <property type="project" value="UniProtKB-KW"/>
</dbReference>
<dbReference type="RefSeq" id="YP_010655465.1">
    <property type="nucleotide sequence ID" value="NC_070828.1"/>
</dbReference>
<dbReference type="EMBL" id="MK937595">
    <property type="protein sequence ID" value="QDH92126.1"/>
    <property type="molecule type" value="Genomic_DNA"/>
</dbReference>
<dbReference type="Proteomes" id="UP000316735">
    <property type="component" value="Segment"/>
</dbReference>
<organism evidence="1 2">
    <name type="scientific">Streptomyces phage Dubu</name>
    <dbReference type="NCBI Taxonomy" id="2591226"/>
    <lineage>
        <taxon>Viruses</taxon>
        <taxon>Duplodnaviria</taxon>
        <taxon>Heunggongvirae</taxon>
        <taxon>Uroviricota</taxon>
        <taxon>Caudoviricetes</taxon>
        <taxon>Dubuvirus</taxon>
        <taxon>Dubuvirus dubu</taxon>
    </lineage>
</organism>
<gene>
    <name evidence="1" type="primary">21</name>
    <name evidence="1" type="ORF">SEA_DUBU_21</name>
</gene>
<evidence type="ECO:0000313" key="2">
    <source>
        <dbReference type="Proteomes" id="UP000316735"/>
    </source>
</evidence>
<dbReference type="Pfam" id="PF21448">
    <property type="entry name" value="DNMK"/>
    <property type="match status" value="1"/>
</dbReference>
<keyword evidence="2" id="KW-1185">Reference proteome</keyword>
<reference evidence="1 2" key="1">
    <citation type="submission" date="2019-05" db="EMBL/GenBank/DDBJ databases">
        <authorList>
            <person name="Derk J.T."/>
            <person name="Gurtovaia V."/>
            <person name="Hoskins I.B.W."/>
            <person name="Meyer D.A."/>
            <person name="Wheatley K.M."/>
            <person name="Pape-Zambito D.A."/>
            <person name="Garlena R.A."/>
            <person name="Russell D.A."/>
            <person name="Pope W.H."/>
            <person name="Jacobs-Sera D."/>
            <person name="Hatfull G.F."/>
        </authorList>
    </citation>
    <scope>NUCLEOTIDE SEQUENCE [LARGE SCALE GENOMIC DNA]</scope>
</reference>
<dbReference type="Gene3D" id="3.40.50.300">
    <property type="entry name" value="P-loop containing nucleotide triphosphate hydrolases"/>
    <property type="match status" value="1"/>
</dbReference>
<dbReference type="GeneID" id="77931327"/>
<accession>A0A514DEU3</accession>
<name>A0A514DEU3_9CAUD</name>
<protein>
    <submittedName>
        <fullName evidence="1">Deoxynucleoside monophosphate kinase</fullName>
    </submittedName>
</protein>
<dbReference type="SUPFAM" id="SSF52540">
    <property type="entry name" value="P-loop containing nucleoside triphosphate hydrolases"/>
    <property type="match status" value="1"/>
</dbReference>
<keyword evidence="1" id="KW-0808">Transferase</keyword>